<dbReference type="PRINTS" id="PR00943">
    <property type="entry name" value="CUATPASE"/>
</dbReference>
<dbReference type="SUPFAM" id="SSF56784">
    <property type="entry name" value="HAD-like"/>
    <property type="match status" value="1"/>
</dbReference>
<dbReference type="Gene3D" id="2.70.150.10">
    <property type="entry name" value="Calcium-transporting ATPase, cytoplasmic transduction domain A"/>
    <property type="match status" value="1"/>
</dbReference>
<feature type="transmembrane region" description="Helical" evidence="13">
    <location>
        <begin position="448"/>
        <end position="467"/>
    </location>
</feature>
<feature type="transmembrane region" description="Helical" evidence="13">
    <location>
        <begin position="766"/>
        <end position="792"/>
    </location>
</feature>
<dbReference type="Proteomes" id="UP000318833">
    <property type="component" value="Unassembled WGS sequence"/>
</dbReference>
<dbReference type="PANTHER" id="PTHR43520:SF5">
    <property type="entry name" value="CATION-TRANSPORTING P-TYPE ATPASE-RELATED"/>
    <property type="match status" value="1"/>
</dbReference>
<reference evidence="15 16" key="1">
    <citation type="submission" date="2019-07" db="EMBL/GenBank/DDBJ databases">
        <title>The draft genome sequence of Aquimarina algiphila M91.</title>
        <authorList>
            <person name="Meng X."/>
        </authorList>
    </citation>
    <scope>NUCLEOTIDE SEQUENCE [LARGE SCALE GENOMIC DNA]</scope>
    <source>
        <strain evidence="15 16">M91</strain>
    </source>
</reference>
<dbReference type="PRINTS" id="PR00119">
    <property type="entry name" value="CATATPASE"/>
</dbReference>
<organism evidence="15 16">
    <name type="scientific">Aquimarina algiphila</name>
    <dbReference type="NCBI Taxonomy" id="2047982"/>
    <lineage>
        <taxon>Bacteria</taxon>
        <taxon>Pseudomonadati</taxon>
        <taxon>Bacteroidota</taxon>
        <taxon>Flavobacteriia</taxon>
        <taxon>Flavobacteriales</taxon>
        <taxon>Flavobacteriaceae</taxon>
        <taxon>Aquimarina</taxon>
    </lineage>
</organism>
<evidence type="ECO:0000256" key="9">
    <source>
        <dbReference type="ARBA" id="ARBA00022967"/>
    </source>
</evidence>
<keyword evidence="5" id="KW-0597">Phosphoprotein</keyword>
<keyword evidence="4" id="KW-1003">Cell membrane</keyword>
<evidence type="ECO:0000256" key="11">
    <source>
        <dbReference type="ARBA" id="ARBA00023065"/>
    </source>
</evidence>
<dbReference type="InterPro" id="IPR023299">
    <property type="entry name" value="ATPase_P-typ_cyto_dom_N"/>
</dbReference>
<evidence type="ECO:0000256" key="2">
    <source>
        <dbReference type="ARBA" id="ARBA00006024"/>
    </source>
</evidence>
<dbReference type="PANTHER" id="PTHR43520">
    <property type="entry name" value="ATP7, ISOFORM B"/>
    <property type="match status" value="1"/>
</dbReference>
<accession>A0A554VGK6</accession>
<evidence type="ECO:0000256" key="4">
    <source>
        <dbReference type="ARBA" id="ARBA00022475"/>
    </source>
</evidence>
<evidence type="ECO:0000256" key="8">
    <source>
        <dbReference type="ARBA" id="ARBA00022842"/>
    </source>
</evidence>
<feature type="transmembrane region" description="Helical" evidence="13">
    <location>
        <begin position="167"/>
        <end position="186"/>
    </location>
</feature>
<gene>
    <name evidence="15" type="ORF">FOF46_18870</name>
</gene>
<dbReference type="InterPro" id="IPR001757">
    <property type="entry name" value="P_typ_ATPase"/>
</dbReference>
<evidence type="ECO:0000256" key="13">
    <source>
        <dbReference type="SAM" id="Phobius"/>
    </source>
</evidence>
<dbReference type="NCBIfam" id="TIGR01494">
    <property type="entry name" value="ATPase_P-type"/>
    <property type="match status" value="1"/>
</dbReference>
<dbReference type="InterPro" id="IPR036412">
    <property type="entry name" value="HAD-like_sf"/>
</dbReference>
<keyword evidence="7" id="KW-0479">Metal-binding</keyword>
<dbReference type="InterPro" id="IPR023298">
    <property type="entry name" value="ATPase_P-typ_TM_dom_sf"/>
</dbReference>
<evidence type="ECO:0000256" key="12">
    <source>
        <dbReference type="ARBA" id="ARBA00023136"/>
    </source>
</evidence>
<dbReference type="InterPro" id="IPR008250">
    <property type="entry name" value="ATPase_P-typ_transduc_dom_A_sf"/>
</dbReference>
<proteinExistence type="inferred from homology"/>
<dbReference type="InterPro" id="IPR023214">
    <property type="entry name" value="HAD_sf"/>
</dbReference>
<dbReference type="InterPro" id="IPR006121">
    <property type="entry name" value="HMA_dom"/>
</dbReference>
<dbReference type="PROSITE" id="PS50846">
    <property type="entry name" value="HMA_2"/>
    <property type="match status" value="1"/>
</dbReference>
<keyword evidence="9" id="KW-1278">Translocase</keyword>
<dbReference type="InterPro" id="IPR036163">
    <property type="entry name" value="HMA_dom_sf"/>
</dbReference>
<dbReference type="EMBL" id="VLNR01000044">
    <property type="protein sequence ID" value="TSE06531.1"/>
    <property type="molecule type" value="Genomic_DNA"/>
</dbReference>
<protein>
    <submittedName>
        <fullName evidence="15">HAD-IC family P-type ATPase</fullName>
    </submittedName>
</protein>
<comment type="similarity">
    <text evidence="2">Belongs to the cation transport ATPase (P-type) (TC 3.A.3) family. Type IB subfamily.</text>
</comment>
<evidence type="ECO:0000256" key="10">
    <source>
        <dbReference type="ARBA" id="ARBA00022989"/>
    </source>
</evidence>
<feature type="transmembrane region" description="Helical" evidence="13">
    <location>
        <begin position="261"/>
        <end position="282"/>
    </location>
</feature>
<dbReference type="AlphaFoldDB" id="A0A554VGK6"/>
<dbReference type="PROSITE" id="PS00154">
    <property type="entry name" value="ATPASE_E1_E2"/>
    <property type="match status" value="1"/>
</dbReference>
<dbReference type="Gene3D" id="3.30.70.100">
    <property type="match status" value="1"/>
</dbReference>
<keyword evidence="11" id="KW-0406">Ion transport</keyword>
<evidence type="ECO:0000313" key="15">
    <source>
        <dbReference type="EMBL" id="TSE06531.1"/>
    </source>
</evidence>
<dbReference type="InterPro" id="IPR018303">
    <property type="entry name" value="ATPase_P-typ_P_site"/>
</dbReference>
<comment type="subcellular location">
    <subcellularLocation>
        <location evidence="1">Cell membrane</location>
        <topology evidence="1">Multi-pass membrane protein</topology>
    </subcellularLocation>
</comment>
<evidence type="ECO:0000256" key="1">
    <source>
        <dbReference type="ARBA" id="ARBA00004651"/>
    </source>
</evidence>
<evidence type="ECO:0000256" key="6">
    <source>
        <dbReference type="ARBA" id="ARBA00022692"/>
    </source>
</evidence>
<dbReference type="GO" id="GO:0005507">
    <property type="term" value="F:copper ion binding"/>
    <property type="evidence" value="ECO:0007669"/>
    <property type="project" value="TreeGrafter"/>
</dbReference>
<dbReference type="GO" id="GO:0005524">
    <property type="term" value="F:ATP binding"/>
    <property type="evidence" value="ECO:0007669"/>
    <property type="project" value="InterPro"/>
</dbReference>
<dbReference type="InterPro" id="IPR021993">
    <property type="entry name" value="ATPase-cat-bd"/>
</dbReference>
<evidence type="ECO:0000256" key="3">
    <source>
        <dbReference type="ARBA" id="ARBA00022448"/>
    </source>
</evidence>
<dbReference type="Pfam" id="PF12156">
    <property type="entry name" value="ATPase-cat_bd"/>
    <property type="match status" value="1"/>
</dbReference>
<evidence type="ECO:0000256" key="7">
    <source>
        <dbReference type="ARBA" id="ARBA00022723"/>
    </source>
</evidence>
<dbReference type="InterPro" id="IPR059000">
    <property type="entry name" value="ATPase_P-type_domA"/>
</dbReference>
<feature type="transmembrane region" description="Helical" evidence="13">
    <location>
        <begin position="740"/>
        <end position="760"/>
    </location>
</feature>
<dbReference type="Gene3D" id="3.40.1110.10">
    <property type="entry name" value="Calcium-transporting ATPase, cytoplasmic domain N"/>
    <property type="match status" value="1"/>
</dbReference>
<evidence type="ECO:0000259" key="14">
    <source>
        <dbReference type="PROSITE" id="PS50846"/>
    </source>
</evidence>
<dbReference type="Pfam" id="PF00122">
    <property type="entry name" value="E1-E2_ATPase"/>
    <property type="match status" value="1"/>
</dbReference>
<evidence type="ECO:0000313" key="16">
    <source>
        <dbReference type="Proteomes" id="UP000318833"/>
    </source>
</evidence>
<comment type="caution">
    <text evidence="15">The sequence shown here is derived from an EMBL/GenBank/DDBJ whole genome shotgun (WGS) entry which is preliminary data.</text>
</comment>
<dbReference type="SUPFAM" id="SSF55008">
    <property type="entry name" value="HMA, heavy metal-associated domain"/>
    <property type="match status" value="1"/>
</dbReference>
<sequence length="802" mass="90483">MSESTCFHCGIDCGKTVIKFDQKTFCCNGCKTVYDIFSSNDLSCYYDLQSAPGAIPKEIQGKYDYLDTDIIAKKLIEFDDGNTQIITLYIPHIHCSSCIWILENLHKLQTAITASQVNFPKKTVRITFKSDAISLKEVVILLHTIGYEPYISLDDYASAKKKIDRSLLYKLGIAGFAFGNVMFLSFPEYFEVSEYWLEQYKPIFRWLMFAFSIPVVFYAAQEYFISAYKGLRSKLLNIDVPIALGILVLFLRSTAEIIFDWGTGFFDSLTGLVFFLLLGKFFQKKTYSFLSFERDYKSYFPIAVTRISTAKHKKERKEENIQIYDIKKGDRLLIRNGELIPVDAILIDGNAQIDYSFVTGESDSVHKQSGDTLFAGGRQLYGAIEIEVLKSVEQSYLTQLWSNDVFNTDKLASFTNLTDIISKYFTIAILCIAIISTSYWLFTDVSKAIHVFTAVLIIACPCALALARPFALGNILRIFGKNKFYLKNADVIERLALTDTIIFDKTGTITTTITSNVTYEGMQLTPEEESLLKNTLRASNHPLSRTLYNVLAEHDILTLDEYQEYVGKGIEGKSADHTIKIGSPNFVGNEDLSKVFSTTVHVSTNDEYKGHYTFHNQYRNGVKKVFNQLFKNYQLAILSGDNEGEKEYLQKVLPENTSLIFNQKPDDKLNYIKMLQQQHKKVIMVGDGLNDAGALAQSDVGIAVSENVNVFSPACDGILDASRFDKISTYLMISKNAIKIIKSSFILSFLYNCVGLYFAVTGQLSPIIAAILMPLSSISIIVYVTILTNWIGQKVNDNHKDL</sequence>
<dbReference type="Pfam" id="PF00702">
    <property type="entry name" value="Hydrolase"/>
    <property type="match status" value="1"/>
</dbReference>
<keyword evidence="12 13" id="KW-0472">Membrane</keyword>
<keyword evidence="10 13" id="KW-1133">Transmembrane helix</keyword>
<feature type="transmembrane region" description="Helical" evidence="13">
    <location>
        <begin position="236"/>
        <end position="255"/>
    </location>
</feature>
<dbReference type="GO" id="GO:0043682">
    <property type="term" value="F:P-type divalent copper transporter activity"/>
    <property type="evidence" value="ECO:0007669"/>
    <property type="project" value="TreeGrafter"/>
</dbReference>
<keyword evidence="16" id="KW-1185">Reference proteome</keyword>
<dbReference type="GO" id="GO:0055070">
    <property type="term" value="P:copper ion homeostasis"/>
    <property type="evidence" value="ECO:0007669"/>
    <property type="project" value="TreeGrafter"/>
</dbReference>
<dbReference type="GO" id="GO:0016887">
    <property type="term" value="F:ATP hydrolysis activity"/>
    <property type="evidence" value="ECO:0007669"/>
    <property type="project" value="InterPro"/>
</dbReference>
<evidence type="ECO:0000256" key="5">
    <source>
        <dbReference type="ARBA" id="ARBA00022553"/>
    </source>
</evidence>
<feature type="transmembrane region" description="Helical" evidence="13">
    <location>
        <begin position="206"/>
        <end position="224"/>
    </location>
</feature>
<keyword evidence="8" id="KW-0460">Magnesium</keyword>
<dbReference type="GO" id="GO:0005886">
    <property type="term" value="C:plasma membrane"/>
    <property type="evidence" value="ECO:0007669"/>
    <property type="project" value="UniProtKB-SubCell"/>
</dbReference>
<feature type="domain" description="HMA" evidence="14">
    <location>
        <begin position="84"/>
        <end position="150"/>
    </location>
</feature>
<dbReference type="OrthoDB" id="1521937at2"/>
<keyword evidence="6 13" id="KW-0812">Transmembrane</keyword>
<dbReference type="SUPFAM" id="SSF81653">
    <property type="entry name" value="Calcium ATPase, transduction domain A"/>
    <property type="match status" value="1"/>
</dbReference>
<dbReference type="Gene3D" id="3.40.50.1000">
    <property type="entry name" value="HAD superfamily/HAD-like"/>
    <property type="match status" value="1"/>
</dbReference>
<keyword evidence="3" id="KW-0813">Transport</keyword>
<dbReference type="RefSeq" id="WP_143917538.1">
    <property type="nucleotide sequence ID" value="NZ_CANMIK010000049.1"/>
</dbReference>
<name>A0A554VGK6_9FLAO</name>
<dbReference type="SUPFAM" id="SSF81665">
    <property type="entry name" value="Calcium ATPase, transmembrane domain M"/>
    <property type="match status" value="1"/>
</dbReference>
<feature type="transmembrane region" description="Helical" evidence="13">
    <location>
        <begin position="424"/>
        <end position="442"/>
    </location>
</feature>